<reference evidence="13" key="1">
    <citation type="submission" date="2021-07" db="EMBL/GenBank/DDBJ databases">
        <title>Candidatus Kaistella beijingensis sp. nov. isolated from a municipal wastewater treatment plant is involved in sludge foaming.</title>
        <authorList>
            <person name="Song Y."/>
            <person name="Liu S.-J."/>
        </authorList>
    </citation>
    <scope>NUCLEOTIDE SEQUENCE</scope>
    <source>
        <strain evidence="13">DSM 43998</strain>
    </source>
</reference>
<evidence type="ECO:0000256" key="12">
    <source>
        <dbReference type="SAM" id="Phobius"/>
    </source>
</evidence>
<feature type="transmembrane region" description="Helical" evidence="12">
    <location>
        <begin position="199"/>
        <end position="220"/>
    </location>
</feature>
<feature type="transmembrane region" description="Helical" evidence="12">
    <location>
        <begin position="252"/>
        <end position="273"/>
    </location>
</feature>
<keyword evidence="3" id="KW-0813">Transport</keyword>
<keyword evidence="9 12" id="KW-1133">Transmembrane helix</keyword>
<sequence>MMADVWFVAVAVLFTGYLILEGFDFGVGMLLPVLGRRGRADTDERRAAIMATIGPVWDGNEVWLITAVGAMFAAFPAWYAGLFSGMYLPILLVLLALIVRVCALEYRSKVDAPRWRARCDLVIEISSWTTAFGWGLVLANLLRGVAVGADGRVADRFGALFGGYALLGGATFVALFALHGATFLALKTADSVRADAVRLVRRLTLPVGAIVVAFVGWTQLEFGRAVTWPLAVGSVLAVGLAGIAARRGRDGWAFAATTVAVAGLAALMFTALWPNVLPSTLGGQYDLSVADAASSPYTLRVLGWLAAIGAPVVVLYQGWTYYVFRRRISAGPR</sequence>
<proteinExistence type="inferred from homology"/>
<organism evidence="13 14">
    <name type="scientific">Skermania pinensis</name>
    <dbReference type="NCBI Taxonomy" id="39122"/>
    <lineage>
        <taxon>Bacteria</taxon>
        <taxon>Bacillati</taxon>
        <taxon>Actinomycetota</taxon>
        <taxon>Actinomycetes</taxon>
        <taxon>Mycobacteriales</taxon>
        <taxon>Gordoniaceae</taxon>
        <taxon>Skermania</taxon>
    </lineage>
</organism>
<keyword evidence="11 12" id="KW-0472">Membrane</keyword>
<accession>A0ABX8S6I0</accession>
<keyword evidence="5" id="KW-0349">Heme</keyword>
<protein>
    <submittedName>
        <fullName evidence="13">Cytochrome d ubiquinol oxidase subunit II</fullName>
    </submittedName>
</protein>
<evidence type="ECO:0000256" key="11">
    <source>
        <dbReference type="ARBA" id="ARBA00023136"/>
    </source>
</evidence>
<evidence type="ECO:0000313" key="13">
    <source>
        <dbReference type="EMBL" id="QXQ13458.1"/>
    </source>
</evidence>
<feature type="transmembrane region" description="Helical" evidence="12">
    <location>
        <begin position="6"/>
        <end position="31"/>
    </location>
</feature>
<evidence type="ECO:0000256" key="4">
    <source>
        <dbReference type="ARBA" id="ARBA00022475"/>
    </source>
</evidence>
<keyword evidence="6 12" id="KW-0812">Transmembrane</keyword>
<evidence type="ECO:0000256" key="8">
    <source>
        <dbReference type="ARBA" id="ARBA00022982"/>
    </source>
</evidence>
<evidence type="ECO:0000256" key="7">
    <source>
        <dbReference type="ARBA" id="ARBA00022723"/>
    </source>
</evidence>
<evidence type="ECO:0000256" key="5">
    <source>
        <dbReference type="ARBA" id="ARBA00022617"/>
    </source>
</evidence>
<feature type="transmembrane region" description="Helical" evidence="12">
    <location>
        <begin position="226"/>
        <end position="245"/>
    </location>
</feature>
<feature type="transmembrane region" description="Helical" evidence="12">
    <location>
        <begin position="125"/>
        <end position="145"/>
    </location>
</feature>
<evidence type="ECO:0000313" key="14">
    <source>
        <dbReference type="Proteomes" id="UP000887023"/>
    </source>
</evidence>
<dbReference type="PIRSF" id="PIRSF000267">
    <property type="entry name" value="Cyt_oxidse_sub2"/>
    <property type="match status" value="1"/>
</dbReference>
<feature type="transmembrane region" description="Helical" evidence="12">
    <location>
        <begin position="157"/>
        <end position="178"/>
    </location>
</feature>
<evidence type="ECO:0000256" key="10">
    <source>
        <dbReference type="ARBA" id="ARBA00023004"/>
    </source>
</evidence>
<comment type="subcellular location">
    <subcellularLocation>
        <location evidence="1">Cell membrane</location>
        <topology evidence="1">Multi-pass membrane protein</topology>
    </subcellularLocation>
</comment>
<name>A0ABX8S6I0_9ACTN</name>
<evidence type="ECO:0000256" key="9">
    <source>
        <dbReference type="ARBA" id="ARBA00022989"/>
    </source>
</evidence>
<keyword evidence="10" id="KW-0408">Iron</keyword>
<dbReference type="NCBIfam" id="TIGR00203">
    <property type="entry name" value="cydB"/>
    <property type="match status" value="1"/>
</dbReference>
<gene>
    <name evidence="13" type="primary">cydB</name>
    <name evidence="13" type="ORF">KV203_16780</name>
</gene>
<comment type="similarity">
    <text evidence="2">Belongs to the cytochrome ubiquinol oxidase subunit 2 family.</text>
</comment>
<evidence type="ECO:0000256" key="3">
    <source>
        <dbReference type="ARBA" id="ARBA00022448"/>
    </source>
</evidence>
<feature type="transmembrane region" description="Helical" evidence="12">
    <location>
        <begin position="301"/>
        <end position="324"/>
    </location>
</feature>
<dbReference type="PANTHER" id="PTHR43141">
    <property type="entry name" value="CYTOCHROME BD2 SUBUNIT II"/>
    <property type="match status" value="1"/>
</dbReference>
<evidence type="ECO:0000256" key="6">
    <source>
        <dbReference type="ARBA" id="ARBA00022692"/>
    </source>
</evidence>
<evidence type="ECO:0000256" key="2">
    <source>
        <dbReference type="ARBA" id="ARBA00007543"/>
    </source>
</evidence>
<dbReference type="InterPro" id="IPR003317">
    <property type="entry name" value="Cyt-d_oxidase_su2"/>
</dbReference>
<keyword evidence="8" id="KW-0249">Electron transport</keyword>
<keyword evidence="14" id="KW-1185">Reference proteome</keyword>
<feature type="transmembrane region" description="Helical" evidence="12">
    <location>
        <begin position="86"/>
        <end position="104"/>
    </location>
</feature>
<keyword evidence="4" id="KW-1003">Cell membrane</keyword>
<dbReference type="PANTHER" id="PTHR43141:SF5">
    <property type="entry name" value="CYTOCHROME BD-I UBIQUINOL OXIDASE SUBUNIT 2"/>
    <property type="match status" value="1"/>
</dbReference>
<keyword evidence="7" id="KW-0479">Metal-binding</keyword>
<dbReference type="Pfam" id="PF02322">
    <property type="entry name" value="Cyt_bd_oxida_II"/>
    <property type="match status" value="1"/>
</dbReference>
<evidence type="ECO:0000256" key="1">
    <source>
        <dbReference type="ARBA" id="ARBA00004651"/>
    </source>
</evidence>
<dbReference type="EMBL" id="CP079105">
    <property type="protein sequence ID" value="QXQ13458.1"/>
    <property type="molecule type" value="Genomic_DNA"/>
</dbReference>
<dbReference type="Proteomes" id="UP000887023">
    <property type="component" value="Chromosome"/>
</dbReference>